<dbReference type="Pfam" id="PF00550">
    <property type="entry name" value="PP-binding"/>
    <property type="match status" value="1"/>
</dbReference>
<dbReference type="EMBL" id="JBHTHX010002193">
    <property type="protein sequence ID" value="MFD0890057.1"/>
    <property type="molecule type" value="Genomic_DNA"/>
</dbReference>
<dbReference type="InterPro" id="IPR036736">
    <property type="entry name" value="ACP-like_sf"/>
</dbReference>
<organism evidence="2 3">
    <name type="scientific">Streptosporangium algeriense</name>
    <dbReference type="NCBI Taxonomy" id="1682748"/>
    <lineage>
        <taxon>Bacteria</taxon>
        <taxon>Bacillati</taxon>
        <taxon>Actinomycetota</taxon>
        <taxon>Actinomycetes</taxon>
        <taxon>Streptosporangiales</taxon>
        <taxon>Streptosporangiaceae</taxon>
        <taxon>Streptosporangium</taxon>
    </lineage>
</organism>
<evidence type="ECO:0000313" key="3">
    <source>
        <dbReference type="Proteomes" id="UP001597024"/>
    </source>
</evidence>
<dbReference type="InterPro" id="IPR009081">
    <property type="entry name" value="PP-bd_ACP"/>
</dbReference>
<evidence type="ECO:0000259" key="1">
    <source>
        <dbReference type="PROSITE" id="PS50075"/>
    </source>
</evidence>
<dbReference type="Gene3D" id="1.10.1200.10">
    <property type="entry name" value="ACP-like"/>
    <property type="match status" value="1"/>
</dbReference>
<comment type="caution">
    <text evidence="2">The sequence shown here is derived from an EMBL/GenBank/DDBJ whole genome shotgun (WGS) entry which is preliminary data.</text>
</comment>
<dbReference type="SUPFAM" id="SSF47336">
    <property type="entry name" value="ACP-like"/>
    <property type="match status" value="1"/>
</dbReference>
<name>A0ABW3E3P2_9ACTN</name>
<dbReference type="PROSITE" id="PS50075">
    <property type="entry name" value="CARRIER"/>
    <property type="match status" value="1"/>
</dbReference>
<evidence type="ECO:0000313" key="2">
    <source>
        <dbReference type="EMBL" id="MFD0890057.1"/>
    </source>
</evidence>
<proteinExistence type="predicted"/>
<accession>A0ABW3E3P2</accession>
<protein>
    <submittedName>
        <fullName evidence="2">Acyl carrier protein</fullName>
    </submittedName>
</protein>
<reference evidence="3" key="1">
    <citation type="journal article" date="2019" name="Int. J. Syst. Evol. Microbiol.">
        <title>The Global Catalogue of Microorganisms (GCM) 10K type strain sequencing project: providing services to taxonomists for standard genome sequencing and annotation.</title>
        <authorList>
            <consortium name="The Broad Institute Genomics Platform"/>
            <consortium name="The Broad Institute Genome Sequencing Center for Infectious Disease"/>
            <person name="Wu L."/>
            <person name="Ma J."/>
        </authorList>
    </citation>
    <scope>NUCLEOTIDE SEQUENCE [LARGE SCALE GENOMIC DNA]</scope>
    <source>
        <strain evidence="3">CCUG 62974</strain>
    </source>
</reference>
<sequence length="88" mass="9776">MDVETEIRRILVAELFAQVPESLIGPDDSLRDVIGLDSLGFLELRVQCENRFGVTIGEEDFTPGNFATVGRLSALVRRLRETVLIDDG</sequence>
<feature type="domain" description="Carrier" evidence="1">
    <location>
        <begin position="2"/>
        <end position="80"/>
    </location>
</feature>
<keyword evidence="3" id="KW-1185">Reference proteome</keyword>
<dbReference type="Proteomes" id="UP001597024">
    <property type="component" value="Unassembled WGS sequence"/>
</dbReference>
<gene>
    <name evidence="2" type="ORF">ACFQ08_36410</name>
</gene>